<feature type="compositionally biased region" description="Polar residues" evidence="1">
    <location>
        <begin position="503"/>
        <end position="515"/>
    </location>
</feature>
<evidence type="ECO:0000256" key="1">
    <source>
        <dbReference type="SAM" id="MobiDB-lite"/>
    </source>
</evidence>
<evidence type="ECO:0000313" key="4">
    <source>
        <dbReference type="Proteomes" id="UP000199623"/>
    </source>
</evidence>
<proteinExistence type="predicted"/>
<keyword evidence="2" id="KW-0732">Signal</keyword>
<accession>A0A1G8DVI1</accession>
<feature type="chain" id="PRO_5011689781" evidence="2">
    <location>
        <begin position="29"/>
        <end position="1104"/>
    </location>
</feature>
<feature type="region of interest" description="Disordered" evidence="1">
    <location>
        <begin position="545"/>
        <end position="568"/>
    </location>
</feature>
<feature type="signal peptide" evidence="2">
    <location>
        <begin position="1"/>
        <end position="28"/>
    </location>
</feature>
<keyword evidence="4" id="KW-1185">Reference proteome</keyword>
<reference evidence="4" key="1">
    <citation type="submission" date="2016-10" db="EMBL/GenBank/DDBJ databases">
        <authorList>
            <person name="Varghese N."/>
            <person name="Submissions S."/>
        </authorList>
    </citation>
    <scope>NUCLEOTIDE SEQUENCE [LARGE SCALE GENOMIC DNA]</scope>
    <source>
        <strain evidence="4">CGMCC 4.3506</strain>
    </source>
</reference>
<dbReference type="AlphaFoldDB" id="A0A1G8DVI1"/>
<evidence type="ECO:0000256" key="2">
    <source>
        <dbReference type="SAM" id="SignalP"/>
    </source>
</evidence>
<dbReference type="EMBL" id="FNCC01000036">
    <property type="protein sequence ID" value="SDH61460.1"/>
    <property type="molecule type" value="Genomic_DNA"/>
</dbReference>
<name>A0A1G8DVI1_9PSEU</name>
<organism evidence="3 4">
    <name type="scientific">Lentzea fradiae</name>
    <dbReference type="NCBI Taxonomy" id="200378"/>
    <lineage>
        <taxon>Bacteria</taxon>
        <taxon>Bacillati</taxon>
        <taxon>Actinomycetota</taxon>
        <taxon>Actinomycetes</taxon>
        <taxon>Pseudonocardiales</taxon>
        <taxon>Pseudonocardiaceae</taxon>
        <taxon>Lentzea</taxon>
    </lineage>
</organism>
<dbReference type="Proteomes" id="UP000199623">
    <property type="component" value="Unassembled WGS sequence"/>
</dbReference>
<protein>
    <submittedName>
        <fullName evidence="3">Uncharacterized protein</fullName>
    </submittedName>
</protein>
<sequence length="1104" mass="108373">MQTWAKRGFQTAFVTGGLLMLGTGIASAQENVDPDAAPSPIDVGASIPVKADQNSVSVPGREVNVPKVDRTVSTDRVTSAVPTRAAAPAANPLIRQTNQQLQGTAFQHTFRGNRIQGHLDVPVDVCGNAVAAGGNSQVSADCTQYFHRDGTIVTDGKGQSLAGNVVAVDHVLPVQVTGNAIAVGGTAIARTDAEQVSTTGGDITTSGEKGAISGNVLAERGATPVQATGNGIGVVGIADTTSTADTFASSEGVVRTNGDNSTISGNAVPIPLAPLVELNGNAITAIGNATTDAVQSGAAYAGGKTHTSGDPATLAGNVIAPALAGPATVDDNAVAALGNALAISDTTNESVAGGETFTNGDGSTASGNVAGVPISLPVAAGGNGASAVGNALTDHSNEANSKAGGNVFTVGDNSVLSGNIADVPPATAIDACGNGATLAGQAAGTCENRVQSTTGGYQGTLGNDSVGSGNVAQTPLAVPLEAYALAAAVLGQSTGSADEVKDVTSSGAPNTTDDHGTVSSNIITTPAAAAPQVFAVTAGIVGNTASDASNDTSVTAGGSPSATGKKGSVAGNIVQVPTSTPAQVFGDGITLVGNNTTVADNLTDMKAGGNAVTTGERGSLAGNVISAPVATGTQVLGWSLGAGSNVNAIATNDLESVAGGKVHSNGDHGAVAGNLLGVQPAVLPAVPGNTVSLAGNTASDVFSDTFVKSGDDSTTSGEDASVSGNLLHAPVNVFAGVYANAVAVAGNATTVTDKISHTEAGGDMVTEGSGPLTAREMTVPVETTFKLARIPIEILGQATTAGFDRDVQLTGEDDGTRRATQLKGIQLPKGVDDLMKANEVPALNGLPVGGLLTGLPLNPLALAGKLPLPGLPGAGKEQRTTLPLNGGAAGITPNVEGLPVAGVLEGVKRLLPASVNEQAVPALSQAAVPAVTEKAVPALTQVAVPTLANQAVPALTQQVPVAKQRASLPLNGGTAGITPNVQGLPVAQVLDTVKRLIPAGVTQRSMPAVPSVPGVPSLPSLPGVPSLPVTAPALPLQVPGLPTERSLPTLPVGGPSVSGLNLNPTEGLIPAGERSLPVSKLPLGAPMAVLTGPARLFEKVSGQL</sequence>
<evidence type="ECO:0000313" key="3">
    <source>
        <dbReference type="EMBL" id="SDH61460.1"/>
    </source>
</evidence>
<dbReference type="STRING" id="200378.SAMN05216553_1365"/>
<feature type="compositionally biased region" description="Polar residues" evidence="1">
    <location>
        <begin position="545"/>
        <end position="562"/>
    </location>
</feature>
<gene>
    <name evidence="3" type="ORF">SAMN05216553_1365</name>
</gene>
<feature type="region of interest" description="Disordered" evidence="1">
    <location>
        <begin position="496"/>
        <end position="515"/>
    </location>
</feature>